<proteinExistence type="predicted"/>
<accession>A0A0E9VUU0</accession>
<protein>
    <submittedName>
        <fullName evidence="1">Uncharacterized protein</fullName>
    </submittedName>
</protein>
<dbReference type="AlphaFoldDB" id="A0A0E9VUU0"/>
<reference evidence="1" key="2">
    <citation type="journal article" date="2015" name="Fish Shellfish Immunol.">
        <title>Early steps in the European eel (Anguilla anguilla)-Vibrio vulnificus interaction in the gills: Role of the RtxA13 toxin.</title>
        <authorList>
            <person name="Callol A."/>
            <person name="Pajuelo D."/>
            <person name="Ebbesson L."/>
            <person name="Teles M."/>
            <person name="MacKenzie S."/>
            <person name="Amaro C."/>
        </authorList>
    </citation>
    <scope>NUCLEOTIDE SEQUENCE</scope>
</reference>
<dbReference type="EMBL" id="GBXM01026786">
    <property type="protein sequence ID" value="JAH81791.1"/>
    <property type="molecule type" value="Transcribed_RNA"/>
</dbReference>
<sequence length="18" mass="2064">MTLCSMSSCRTGQIFRNE</sequence>
<name>A0A0E9VUU0_ANGAN</name>
<organism evidence="1">
    <name type="scientific">Anguilla anguilla</name>
    <name type="common">European freshwater eel</name>
    <name type="synonym">Muraena anguilla</name>
    <dbReference type="NCBI Taxonomy" id="7936"/>
    <lineage>
        <taxon>Eukaryota</taxon>
        <taxon>Metazoa</taxon>
        <taxon>Chordata</taxon>
        <taxon>Craniata</taxon>
        <taxon>Vertebrata</taxon>
        <taxon>Euteleostomi</taxon>
        <taxon>Actinopterygii</taxon>
        <taxon>Neopterygii</taxon>
        <taxon>Teleostei</taxon>
        <taxon>Anguilliformes</taxon>
        <taxon>Anguillidae</taxon>
        <taxon>Anguilla</taxon>
    </lineage>
</organism>
<reference evidence="1" key="1">
    <citation type="submission" date="2014-11" db="EMBL/GenBank/DDBJ databases">
        <authorList>
            <person name="Amaro Gonzalez C."/>
        </authorList>
    </citation>
    <scope>NUCLEOTIDE SEQUENCE</scope>
</reference>
<evidence type="ECO:0000313" key="1">
    <source>
        <dbReference type="EMBL" id="JAH81791.1"/>
    </source>
</evidence>